<dbReference type="VEuPathDB" id="AmoebaDB:EHI7A_168260"/>
<dbReference type="Pfam" id="PF03690">
    <property type="entry name" value="MYG1_exonuc"/>
    <property type="match status" value="1"/>
</dbReference>
<dbReference type="VEuPathDB" id="AmoebaDB:EHI5A_207930"/>
<dbReference type="VEuPathDB" id="AmoebaDB:EHI_012050"/>
<dbReference type="PANTHER" id="PTHR11215">
    <property type="entry name" value="METAL DEPENDENT HYDROLASE - RELATED"/>
    <property type="match status" value="1"/>
</dbReference>
<sequence>MIGVHASNYHCDDVTGTIMLKFVKEFKDCKLIRTLDMDILNKCTLVFDIGGVYNHKLKRYDHHQRGFKETFSSAHNILLCGCGLLFKHYGNEIVKNIIEEYKHEIITEDVAEKLKVLVYNYFVMPIDANDNGIDVSYGELLYKDNTTLSARVAHLNEIKQPFEKAQELVQPEFIEAVLTCYQIVSQHLPSLQQCFETRYSVHPSGKILVNTQAVPWKESLNLLEIIEESKTGKKCEVLYVLQPDLGRGTQWKCTAVSKPFSYGCLKNFPEQWRGLRNKELEDVCGIKGSIFCHSSGFLACNETYEGMLQMAITSLESN</sequence>
<name>A0A5K1VET6_ENTHI</name>
<evidence type="ECO:0000313" key="3">
    <source>
        <dbReference type="Proteomes" id="UP000078387"/>
    </source>
</evidence>
<gene>
    <name evidence="2" type="ORF">CL6EHI_012050</name>
</gene>
<dbReference type="VEuPathDB" id="AmoebaDB:KM1_264360"/>
<dbReference type="AlphaFoldDB" id="A0A5K1VET6"/>
<dbReference type="OMA" id="FHCDEVV"/>
<accession>A0A5K1VET6</accession>
<evidence type="ECO:0000313" key="2">
    <source>
        <dbReference type="EMBL" id="GAT91892.1"/>
    </source>
</evidence>
<comment type="caution">
    <text evidence="2">The sequence shown here is derived from an EMBL/GenBank/DDBJ whole genome shotgun (WGS) entry which is preliminary data.</text>
</comment>
<dbReference type="VEuPathDB" id="AmoebaDB:EHI8A_191480"/>
<dbReference type="Proteomes" id="UP000078387">
    <property type="component" value="Unassembled WGS sequence"/>
</dbReference>
<dbReference type="InterPro" id="IPR003226">
    <property type="entry name" value="MYG1_exonuclease"/>
</dbReference>
<dbReference type="EMBL" id="BDEQ01000001">
    <property type="protein sequence ID" value="GAT91892.1"/>
    <property type="molecule type" value="Genomic_DNA"/>
</dbReference>
<proteinExistence type="inferred from homology"/>
<dbReference type="PANTHER" id="PTHR11215:SF1">
    <property type="entry name" value="MYG1 EXONUCLEASE"/>
    <property type="match status" value="1"/>
</dbReference>
<reference evidence="2 3" key="1">
    <citation type="submission" date="2016-05" db="EMBL/GenBank/DDBJ databases">
        <title>First whole genome sequencing of Entamoeba histolytica HM1:IMSS-clone-6.</title>
        <authorList>
            <person name="Mukherjee Avik.K."/>
            <person name="Izumyama S."/>
            <person name="Nakada-Tsukui K."/>
            <person name="Nozaki T."/>
        </authorList>
    </citation>
    <scope>NUCLEOTIDE SEQUENCE [LARGE SCALE GENOMIC DNA]</scope>
    <source>
        <strain evidence="2 3">HM1:IMSS clone 6</strain>
    </source>
</reference>
<dbReference type="GO" id="GO:0005634">
    <property type="term" value="C:nucleus"/>
    <property type="evidence" value="ECO:0007669"/>
    <property type="project" value="TreeGrafter"/>
</dbReference>
<comment type="similarity">
    <text evidence="1">Belongs to the MYG1 family.</text>
</comment>
<evidence type="ECO:0000256" key="1">
    <source>
        <dbReference type="ARBA" id="ARBA00010105"/>
    </source>
</evidence>
<dbReference type="GO" id="GO:0005737">
    <property type="term" value="C:cytoplasm"/>
    <property type="evidence" value="ECO:0007669"/>
    <property type="project" value="TreeGrafter"/>
</dbReference>
<protein>
    <submittedName>
        <fullName evidence="2">Melanocyte prolifeating gene 1 putative</fullName>
    </submittedName>
</protein>
<organism evidence="2 3">
    <name type="scientific">Entamoeba histolytica</name>
    <dbReference type="NCBI Taxonomy" id="5759"/>
    <lineage>
        <taxon>Eukaryota</taxon>
        <taxon>Amoebozoa</taxon>
        <taxon>Evosea</taxon>
        <taxon>Archamoebae</taxon>
        <taxon>Mastigamoebida</taxon>
        <taxon>Entamoebidae</taxon>
        <taxon>Entamoeba</taxon>
    </lineage>
</organism>